<name>A0A517NYI6_9BACT</name>
<feature type="transmembrane region" description="Helical" evidence="1">
    <location>
        <begin position="80"/>
        <end position="103"/>
    </location>
</feature>
<organism evidence="2 3">
    <name type="scientific">Stieleria marina</name>
    <dbReference type="NCBI Taxonomy" id="1930275"/>
    <lineage>
        <taxon>Bacteria</taxon>
        <taxon>Pseudomonadati</taxon>
        <taxon>Planctomycetota</taxon>
        <taxon>Planctomycetia</taxon>
        <taxon>Pirellulales</taxon>
        <taxon>Pirellulaceae</taxon>
        <taxon>Stieleria</taxon>
    </lineage>
</organism>
<keyword evidence="3" id="KW-1185">Reference proteome</keyword>
<dbReference type="Proteomes" id="UP000319817">
    <property type="component" value="Chromosome"/>
</dbReference>
<feature type="transmembrane region" description="Helical" evidence="1">
    <location>
        <begin position="6"/>
        <end position="29"/>
    </location>
</feature>
<dbReference type="EMBL" id="CP036526">
    <property type="protein sequence ID" value="QDT12188.1"/>
    <property type="molecule type" value="Genomic_DNA"/>
</dbReference>
<protein>
    <recommendedName>
        <fullName evidence="4">DUF1772 domain-containing protein</fullName>
    </recommendedName>
</protein>
<keyword evidence="1" id="KW-0812">Transmembrane</keyword>
<evidence type="ECO:0000256" key="1">
    <source>
        <dbReference type="SAM" id="Phobius"/>
    </source>
</evidence>
<dbReference type="RefSeq" id="WP_145419901.1">
    <property type="nucleotide sequence ID" value="NZ_CP036526.1"/>
</dbReference>
<feature type="transmembrane region" description="Helical" evidence="1">
    <location>
        <begin position="50"/>
        <end position="74"/>
    </location>
</feature>
<reference evidence="2 3" key="1">
    <citation type="submission" date="2019-02" db="EMBL/GenBank/DDBJ databases">
        <title>Deep-cultivation of Planctomycetes and their phenomic and genomic characterization uncovers novel biology.</title>
        <authorList>
            <person name="Wiegand S."/>
            <person name="Jogler M."/>
            <person name="Boedeker C."/>
            <person name="Pinto D."/>
            <person name="Vollmers J."/>
            <person name="Rivas-Marin E."/>
            <person name="Kohn T."/>
            <person name="Peeters S.H."/>
            <person name="Heuer A."/>
            <person name="Rast P."/>
            <person name="Oberbeckmann S."/>
            <person name="Bunk B."/>
            <person name="Jeske O."/>
            <person name="Meyerdierks A."/>
            <person name="Storesund J.E."/>
            <person name="Kallscheuer N."/>
            <person name="Luecker S."/>
            <person name="Lage O.M."/>
            <person name="Pohl T."/>
            <person name="Merkel B.J."/>
            <person name="Hornburger P."/>
            <person name="Mueller R.-W."/>
            <person name="Bruemmer F."/>
            <person name="Labrenz M."/>
            <person name="Spormann A.M."/>
            <person name="Op den Camp H."/>
            <person name="Overmann J."/>
            <person name="Amann R."/>
            <person name="Jetten M.S.M."/>
            <person name="Mascher T."/>
            <person name="Medema M.H."/>
            <person name="Devos D.P."/>
            <person name="Kaster A.-K."/>
            <person name="Ovreas L."/>
            <person name="Rohde M."/>
            <person name="Galperin M.Y."/>
            <person name="Jogler C."/>
        </authorList>
    </citation>
    <scope>NUCLEOTIDE SEQUENCE [LARGE SCALE GENOMIC DNA]</scope>
    <source>
        <strain evidence="2 3">K23_9</strain>
    </source>
</reference>
<evidence type="ECO:0000313" key="2">
    <source>
        <dbReference type="EMBL" id="QDT12188.1"/>
    </source>
</evidence>
<keyword evidence="1" id="KW-1133">Transmembrane helix</keyword>
<sequence length="147" mass="16606">MNASTILVLNAIATWYLVGLIWTVQIVHYKLFDRVGEAGFVRYEKDHTRLITMIVGPPMLVEIITAALLMMMTPPGSPRWAVIAAFAIVLAIWLSTVLIQVPCHNRLSSGFDLATYRRLVQSNWIRTILWTIRGLAVGYFLIASFRS</sequence>
<keyword evidence="1" id="KW-0472">Membrane</keyword>
<accession>A0A517NYI6</accession>
<dbReference type="OrthoDB" id="27509at2"/>
<dbReference type="AlphaFoldDB" id="A0A517NYI6"/>
<proteinExistence type="predicted"/>
<feature type="transmembrane region" description="Helical" evidence="1">
    <location>
        <begin position="124"/>
        <end position="145"/>
    </location>
</feature>
<evidence type="ECO:0000313" key="3">
    <source>
        <dbReference type="Proteomes" id="UP000319817"/>
    </source>
</evidence>
<gene>
    <name evidence="2" type="ORF">K239x_41970</name>
</gene>
<evidence type="ECO:0008006" key="4">
    <source>
        <dbReference type="Google" id="ProtNLM"/>
    </source>
</evidence>